<dbReference type="Proteomes" id="UP000188354">
    <property type="component" value="Chromosome LG10"/>
</dbReference>
<evidence type="ECO:0000256" key="2">
    <source>
        <dbReference type="ARBA" id="ARBA00023136"/>
    </source>
</evidence>
<dbReference type="EMBL" id="CM007370">
    <property type="protein sequence ID" value="OIW03157.1"/>
    <property type="molecule type" value="Genomic_DNA"/>
</dbReference>
<dbReference type="Gramene" id="OIW03157">
    <property type="protein sequence ID" value="OIW03157"/>
    <property type="gene ID" value="TanjilG_11794"/>
</dbReference>
<name>A0A4P1R6M8_LUPAN</name>
<dbReference type="OrthoDB" id="1914670at2759"/>
<evidence type="ECO:0008006" key="6">
    <source>
        <dbReference type="Google" id="ProtNLM"/>
    </source>
</evidence>
<reference evidence="4 5" key="1">
    <citation type="journal article" date="2017" name="Plant Biotechnol. J.">
        <title>A comprehensive draft genome sequence for lupin (Lupinus angustifolius), an emerging health food: insights into plant-microbe interactions and legume evolution.</title>
        <authorList>
            <person name="Hane J.K."/>
            <person name="Ming Y."/>
            <person name="Kamphuis L.G."/>
            <person name="Nelson M.N."/>
            <person name="Garg G."/>
            <person name="Atkins C.A."/>
            <person name="Bayer P.E."/>
            <person name="Bravo A."/>
            <person name="Bringans S."/>
            <person name="Cannon S."/>
            <person name="Edwards D."/>
            <person name="Foley R."/>
            <person name="Gao L.L."/>
            <person name="Harrison M.J."/>
            <person name="Huang W."/>
            <person name="Hurgobin B."/>
            <person name="Li S."/>
            <person name="Liu C.W."/>
            <person name="McGrath A."/>
            <person name="Morahan G."/>
            <person name="Murray J."/>
            <person name="Weller J."/>
            <person name="Jian J."/>
            <person name="Singh K.B."/>
        </authorList>
    </citation>
    <scope>NUCLEOTIDE SEQUENCE [LARGE SCALE GENOMIC DNA]</scope>
    <source>
        <strain evidence="5">cv. Tanjil</strain>
        <tissue evidence="4">Whole plant</tissue>
    </source>
</reference>
<dbReference type="STRING" id="3871.A0A4P1R6M8"/>
<dbReference type="GO" id="GO:0009506">
    <property type="term" value="C:plasmodesma"/>
    <property type="evidence" value="ECO:0007669"/>
    <property type="project" value="TreeGrafter"/>
</dbReference>
<evidence type="ECO:0000256" key="1">
    <source>
        <dbReference type="ARBA" id="ARBA00004370"/>
    </source>
</evidence>
<feature type="transmembrane region" description="Helical" evidence="3">
    <location>
        <begin position="12"/>
        <end position="30"/>
    </location>
</feature>
<dbReference type="GO" id="GO:0005886">
    <property type="term" value="C:plasma membrane"/>
    <property type="evidence" value="ECO:0007669"/>
    <property type="project" value="TreeGrafter"/>
</dbReference>
<keyword evidence="2 3" id="KW-0472">Membrane</keyword>
<dbReference type="GO" id="GO:0098542">
    <property type="term" value="P:defense response to other organism"/>
    <property type="evidence" value="ECO:0007669"/>
    <property type="project" value="InterPro"/>
</dbReference>
<evidence type="ECO:0000313" key="5">
    <source>
        <dbReference type="Proteomes" id="UP000188354"/>
    </source>
</evidence>
<organism evidence="4 5">
    <name type="scientific">Lupinus angustifolius</name>
    <name type="common">Narrow-leaved blue lupine</name>
    <dbReference type="NCBI Taxonomy" id="3871"/>
    <lineage>
        <taxon>Eukaryota</taxon>
        <taxon>Viridiplantae</taxon>
        <taxon>Streptophyta</taxon>
        <taxon>Embryophyta</taxon>
        <taxon>Tracheophyta</taxon>
        <taxon>Spermatophyta</taxon>
        <taxon>Magnoliopsida</taxon>
        <taxon>eudicotyledons</taxon>
        <taxon>Gunneridae</taxon>
        <taxon>Pentapetalae</taxon>
        <taxon>rosids</taxon>
        <taxon>fabids</taxon>
        <taxon>Fabales</taxon>
        <taxon>Fabaceae</taxon>
        <taxon>Papilionoideae</taxon>
        <taxon>50 kb inversion clade</taxon>
        <taxon>genistoids sensu lato</taxon>
        <taxon>core genistoids</taxon>
        <taxon>Genisteae</taxon>
        <taxon>Lupinus</taxon>
    </lineage>
</organism>
<keyword evidence="3" id="KW-0812">Transmembrane</keyword>
<evidence type="ECO:0000313" key="4">
    <source>
        <dbReference type="EMBL" id="OIW03157.1"/>
    </source>
</evidence>
<sequence>MAAESESCWSCCFSFILSMGFTAFFIWLSLRVTEPKCYLESIYVPALNKSFNSPHNSTLLFNLKLVNPNKDKGVKYDAVNLHFRIFNDSNTTRPLANATVDRFYQGHQKTAHKSGNIIVTGGGGGGNVTAVVNGKVYFRVEFDTTVKYKILVFYTKHHSLWGGANVEINNSSGLKVYGKPLRLGNSLPRIVSGASKLRRGYRALWGFLVNVLVVLHVLT</sequence>
<dbReference type="PANTHER" id="PTHR31415">
    <property type="entry name" value="OS05G0367900 PROTEIN"/>
    <property type="match status" value="1"/>
</dbReference>
<proteinExistence type="predicted"/>
<protein>
    <recommendedName>
        <fullName evidence="6">Late embryogenesis abundant protein LEA-2 subgroup domain-containing protein</fullName>
    </recommendedName>
</protein>
<accession>A0A4P1R6M8</accession>
<gene>
    <name evidence="4" type="ORF">TanjilG_11794</name>
</gene>
<evidence type="ECO:0000256" key="3">
    <source>
        <dbReference type="SAM" id="Phobius"/>
    </source>
</evidence>
<keyword evidence="5" id="KW-1185">Reference proteome</keyword>
<dbReference type="InterPro" id="IPR044839">
    <property type="entry name" value="NDR1-like"/>
</dbReference>
<dbReference type="PANTHER" id="PTHR31415:SF146">
    <property type="entry name" value="NDR1-LIKE PROTEIN"/>
    <property type="match status" value="1"/>
</dbReference>
<keyword evidence="3" id="KW-1133">Transmembrane helix</keyword>
<dbReference type="KEGG" id="lang:109357727"/>
<dbReference type="AlphaFoldDB" id="A0A4P1R6M8"/>
<comment type="subcellular location">
    <subcellularLocation>
        <location evidence="1">Membrane</location>
    </subcellularLocation>
</comment>